<sequence>MKEISFNPFYEACKVIRFAEEAGRAGHDGFTVLVRDGQLTYDLGRLHAKTAGFIAVINRVKFAAGLSTKAWRKLEAKIAIEMCKQRKAW</sequence>
<evidence type="ECO:0000313" key="1">
    <source>
        <dbReference type="EMBL" id="KKN30921.1"/>
    </source>
</evidence>
<protein>
    <submittedName>
        <fullName evidence="1">Uncharacterized protein</fullName>
    </submittedName>
</protein>
<proteinExistence type="predicted"/>
<dbReference type="EMBL" id="LAZR01002370">
    <property type="protein sequence ID" value="KKN30921.1"/>
    <property type="molecule type" value="Genomic_DNA"/>
</dbReference>
<accession>A0A0F9S1B3</accession>
<dbReference type="AlphaFoldDB" id="A0A0F9S1B3"/>
<comment type="caution">
    <text evidence="1">The sequence shown here is derived from an EMBL/GenBank/DDBJ whole genome shotgun (WGS) entry which is preliminary data.</text>
</comment>
<name>A0A0F9S1B3_9ZZZZ</name>
<reference evidence="1" key="1">
    <citation type="journal article" date="2015" name="Nature">
        <title>Complex archaea that bridge the gap between prokaryotes and eukaryotes.</title>
        <authorList>
            <person name="Spang A."/>
            <person name="Saw J.H."/>
            <person name="Jorgensen S.L."/>
            <person name="Zaremba-Niedzwiedzka K."/>
            <person name="Martijn J."/>
            <person name="Lind A.E."/>
            <person name="van Eijk R."/>
            <person name="Schleper C."/>
            <person name="Guy L."/>
            <person name="Ettema T.J."/>
        </authorList>
    </citation>
    <scope>NUCLEOTIDE SEQUENCE</scope>
</reference>
<organism evidence="1">
    <name type="scientific">marine sediment metagenome</name>
    <dbReference type="NCBI Taxonomy" id="412755"/>
    <lineage>
        <taxon>unclassified sequences</taxon>
        <taxon>metagenomes</taxon>
        <taxon>ecological metagenomes</taxon>
    </lineage>
</organism>
<gene>
    <name evidence="1" type="ORF">LCGC14_0829120</name>
</gene>